<accession>A0A0N6WF03</accession>
<protein>
    <submittedName>
        <fullName evidence="1">Uncharacterized protein</fullName>
    </submittedName>
</protein>
<name>A0A0N6WF03_9CAUD</name>
<organism evidence="1 2">
    <name type="scientific">Escherichia phage PA45</name>
    <dbReference type="NCBI Taxonomy" id="1660377"/>
    <lineage>
        <taxon>Viruses</taxon>
        <taxon>Duplodnaviria</taxon>
        <taxon>Heunggongvirae</taxon>
        <taxon>Uroviricota</taxon>
        <taxon>Caudoviricetes</taxon>
        <taxon>Sepvirinae</taxon>
        <taxon>Traversvirus</taxon>
        <taxon>Traversvirus II</taxon>
    </lineage>
</organism>
<evidence type="ECO:0000313" key="2">
    <source>
        <dbReference type="Proteomes" id="UP000223644"/>
    </source>
</evidence>
<reference evidence="1 2" key="1">
    <citation type="journal article" date="2015" name="BMC Genomics">
        <title>Escherichia coli O157:H7 strains harbor at least three distinct sequence types of Shiga toxin 2a-converting phages.</title>
        <authorList>
            <person name="Yin S."/>
            <person name="Rusconi B."/>
            <person name="Sanjar F."/>
            <person name="Goswami K."/>
            <person name="Xiaoli L."/>
            <person name="Eppinger M."/>
            <person name="Dudley E.G."/>
        </authorList>
    </citation>
    <scope>NUCLEOTIDE SEQUENCE [LARGE SCALE GENOMIC DNA]</scope>
</reference>
<dbReference type="EMBL" id="KP682389">
    <property type="protein sequence ID" value="AKI87543.1"/>
    <property type="molecule type" value="Genomic_DNA"/>
</dbReference>
<sequence>MRVRSDASRCYSGNDNAVKKGEQYAPPNRKKIAIINEVI</sequence>
<evidence type="ECO:0000313" key="1">
    <source>
        <dbReference type="EMBL" id="AKI87543.1"/>
    </source>
</evidence>
<dbReference type="Proteomes" id="UP000223644">
    <property type="component" value="Segment"/>
</dbReference>
<proteinExistence type="predicted"/>